<name>A0A087UCX0_STEMI</name>
<dbReference type="PANTHER" id="PTHR11220:SF1">
    <property type="entry name" value="HEME-BINDING PROTEIN 2"/>
    <property type="match status" value="1"/>
</dbReference>
<sequence length="221" mass="25620">MKAWVIAVFATVQIGLCWGCMRRGIECIDYEVITRNPEYEERQYPATVWVSARETGPSLSRAQINLYKKLFRYIQGDNLKGAFINSTTPTRTKVVPCREDSVCEPTYTMSLLIPSALYNDLFPIPTDVDLFFEREPPKRYVVRSFGGRPSESQWIAEAQKLADLTLKEPGVARDHYYLNWYDPPLQLFNRLNEVWIPKSINVKSNNQKKEIKDQNDLNEVC</sequence>
<accession>A0A087UCX0</accession>
<dbReference type="OrthoDB" id="6424451at2759"/>
<dbReference type="STRING" id="407821.A0A087UCX0"/>
<feature type="non-terminal residue" evidence="3">
    <location>
        <position position="221"/>
    </location>
</feature>
<dbReference type="FunFam" id="3.20.80.10:FF:000002">
    <property type="entry name" value="Heme-binding protein 2"/>
    <property type="match status" value="1"/>
</dbReference>
<dbReference type="OMA" id="DHYYLNW"/>
<protein>
    <submittedName>
        <fullName evidence="3">Heme-binding protein 1</fullName>
    </submittedName>
</protein>
<dbReference type="PANTHER" id="PTHR11220">
    <property type="entry name" value="HEME-BINDING PROTEIN-RELATED"/>
    <property type="match status" value="1"/>
</dbReference>
<evidence type="ECO:0000256" key="1">
    <source>
        <dbReference type="ARBA" id="ARBA00009817"/>
    </source>
</evidence>
<evidence type="ECO:0000256" key="2">
    <source>
        <dbReference type="SAM" id="SignalP"/>
    </source>
</evidence>
<organism evidence="3 4">
    <name type="scientific">Stegodyphus mimosarum</name>
    <name type="common">African social velvet spider</name>
    <dbReference type="NCBI Taxonomy" id="407821"/>
    <lineage>
        <taxon>Eukaryota</taxon>
        <taxon>Metazoa</taxon>
        <taxon>Ecdysozoa</taxon>
        <taxon>Arthropoda</taxon>
        <taxon>Chelicerata</taxon>
        <taxon>Arachnida</taxon>
        <taxon>Araneae</taxon>
        <taxon>Araneomorphae</taxon>
        <taxon>Entelegynae</taxon>
        <taxon>Eresoidea</taxon>
        <taxon>Eresidae</taxon>
        <taxon>Stegodyphus</taxon>
    </lineage>
</organism>
<gene>
    <name evidence="3" type="ORF">X975_05339</name>
</gene>
<keyword evidence="2" id="KW-0732">Signal</keyword>
<dbReference type="SUPFAM" id="SSF55136">
    <property type="entry name" value="Probable bacterial effector-binding domain"/>
    <property type="match status" value="1"/>
</dbReference>
<comment type="similarity">
    <text evidence="1">Belongs to the HEBP family.</text>
</comment>
<evidence type="ECO:0000313" key="4">
    <source>
        <dbReference type="Proteomes" id="UP000054359"/>
    </source>
</evidence>
<dbReference type="InterPro" id="IPR006917">
    <property type="entry name" value="SOUL_heme-bd"/>
</dbReference>
<dbReference type="Proteomes" id="UP000054359">
    <property type="component" value="Unassembled WGS sequence"/>
</dbReference>
<dbReference type="AlphaFoldDB" id="A0A087UCX0"/>
<feature type="signal peptide" evidence="2">
    <location>
        <begin position="1"/>
        <end position="19"/>
    </location>
</feature>
<feature type="chain" id="PRO_5001830402" evidence="2">
    <location>
        <begin position="20"/>
        <end position="221"/>
    </location>
</feature>
<dbReference type="EMBL" id="KK119261">
    <property type="protein sequence ID" value="KFM75209.1"/>
    <property type="molecule type" value="Genomic_DNA"/>
</dbReference>
<dbReference type="Pfam" id="PF04832">
    <property type="entry name" value="SOUL"/>
    <property type="match status" value="1"/>
</dbReference>
<evidence type="ECO:0000313" key="3">
    <source>
        <dbReference type="EMBL" id="KFM75209.1"/>
    </source>
</evidence>
<dbReference type="InterPro" id="IPR011256">
    <property type="entry name" value="Reg_factor_effector_dom_sf"/>
</dbReference>
<keyword evidence="4" id="KW-1185">Reference proteome</keyword>
<reference evidence="3 4" key="1">
    <citation type="submission" date="2013-11" db="EMBL/GenBank/DDBJ databases">
        <title>Genome sequencing of Stegodyphus mimosarum.</title>
        <authorList>
            <person name="Bechsgaard J."/>
        </authorList>
    </citation>
    <scope>NUCLEOTIDE SEQUENCE [LARGE SCALE GENOMIC DNA]</scope>
</reference>
<dbReference type="Gene3D" id="3.20.80.10">
    <property type="entry name" value="Regulatory factor, effector binding domain"/>
    <property type="match status" value="1"/>
</dbReference>
<proteinExistence type="inferred from homology"/>